<gene>
    <name evidence="2" type="ORF">LX15_005576</name>
</gene>
<sequence>MWRSLLDEAVEDVRFFAPADPEEIAAAERALGHPLPEDLVSLLRETNGIGDEYDDGSYVWPLDRVVEENLHLRHDDLLRTLYMPFDPLLFFADAGNGDLFAFVLRDGRRDIFVWDHETDSRSMLASSLERFLLGWCTGKLDV</sequence>
<dbReference type="EMBL" id="JAMTCP010000050">
    <property type="protein sequence ID" value="MCP2261849.1"/>
    <property type="molecule type" value="Genomic_DNA"/>
</dbReference>
<evidence type="ECO:0000259" key="1">
    <source>
        <dbReference type="SMART" id="SM00860"/>
    </source>
</evidence>
<proteinExistence type="predicted"/>
<name>A0ABT1I262_STRSD</name>
<dbReference type="InterPro" id="IPR018958">
    <property type="entry name" value="Knr4/Smi1-like_dom"/>
</dbReference>
<reference evidence="2 3" key="1">
    <citation type="submission" date="2022-06" db="EMBL/GenBank/DDBJ databases">
        <title>Genomic Encyclopedia of Archaeal and Bacterial Type Strains, Phase II (KMG-II): from individual species to whole genera.</title>
        <authorList>
            <person name="Goeker M."/>
        </authorList>
    </citation>
    <scope>NUCLEOTIDE SEQUENCE [LARGE SCALE GENOMIC DNA]</scope>
    <source>
        <strain evidence="2 3">DSM 40477</strain>
    </source>
</reference>
<feature type="domain" description="Knr4/Smi1-like" evidence="1">
    <location>
        <begin position="18"/>
        <end position="134"/>
    </location>
</feature>
<accession>A0ABT1I262</accession>
<evidence type="ECO:0000313" key="2">
    <source>
        <dbReference type="EMBL" id="MCP2261849.1"/>
    </source>
</evidence>
<protein>
    <submittedName>
        <fullName evidence="2">SMI1 / KNR4 family (SUKH-1)</fullName>
    </submittedName>
</protein>
<dbReference type="SUPFAM" id="SSF160631">
    <property type="entry name" value="SMI1/KNR4-like"/>
    <property type="match status" value="1"/>
</dbReference>
<dbReference type="Pfam" id="PF09346">
    <property type="entry name" value="SMI1_KNR4"/>
    <property type="match status" value="1"/>
</dbReference>
<keyword evidence="3" id="KW-1185">Reference proteome</keyword>
<organism evidence="2 3">
    <name type="scientific">Streptoalloteichus tenebrarius (strain ATCC 17920 / DSM 40477 / JCM 4838 / CBS 697.72 / NBRC 16177 / NCIMB 11028 / NRRL B-12390 / A12253. 1 / ISP 5477)</name>
    <name type="common">Streptomyces tenebrarius</name>
    <dbReference type="NCBI Taxonomy" id="1933"/>
    <lineage>
        <taxon>Bacteria</taxon>
        <taxon>Bacillati</taxon>
        <taxon>Actinomycetota</taxon>
        <taxon>Actinomycetes</taxon>
        <taxon>Pseudonocardiales</taxon>
        <taxon>Pseudonocardiaceae</taxon>
        <taxon>Streptoalloteichus</taxon>
    </lineage>
</organism>
<dbReference type="InterPro" id="IPR037883">
    <property type="entry name" value="Knr4/Smi1-like_sf"/>
</dbReference>
<dbReference type="Proteomes" id="UP001205311">
    <property type="component" value="Unassembled WGS sequence"/>
</dbReference>
<dbReference type="RefSeq" id="WP_253673161.1">
    <property type="nucleotide sequence ID" value="NZ_JAMTCP010000050.1"/>
</dbReference>
<evidence type="ECO:0000313" key="3">
    <source>
        <dbReference type="Proteomes" id="UP001205311"/>
    </source>
</evidence>
<dbReference type="Gene3D" id="3.40.1580.10">
    <property type="entry name" value="SMI1/KNR4-like"/>
    <property type="match status" value="1"/>
</dbReference>
<dbReference type="SMART" id="SM00860">
    <property type="entry name" value="SMI1_KNR4"/>
    <property type="match status" value="1"/>
</dbReference>
<comment type="caution">
    <text evidence="2">The sequence shown here is derived from an EMBL/GenBank/DDBJ whole genome shotgun (WGS) entry which is preliminary data.</text>
</comment>